<organism evidence="1 2">
    <name type="scientific">candidate division GN15 bacterium</name>
    <dbReference type="NCBI Taxonomy" id="2072418"/>
    <lineage>
        <taxon>Bacteria</taxon>
        <taxon>candidate division GN15</taxon>
    </lineage>
</organism>
<evidence type="ECO:0000313" key="2">
    <source>
        <dbReference type="Proteomes" id="UP000250918"/>
    </source>
</evidence>
<comment type="caution">
    <text evidence="1">The sequence shown here is derived from an EMBL/GenBank/DDBJ whole genome shotgun (WGS) entry which is preliminary data.</text>
</comment>
<name>A0A855X693_9BACT</name>
<dbReference type="AlphaFoldDB" id="A0A855X693"/>
<dbReference type="EMBL" id="PQAP01000110">
    <property type="protein sequence ID" value="PWB71567.1"/>
    <property type="molecule type" value="Genomic_DNA"/>
</dbReference>
<evidence type="ECO:0008006" key="3">
    <source>
        <dbReference type="Google" id="ProtNLM"/>
    </source>
</evidence>
<accession>A0A855X693</accession>
<reference evidence="1 2" key="1">
    <citation type="journal article" date="2018" name="ISME J.">
        <title>A methanotrophic archaeon couples anaerobic oxidation of methane to Fe(III) reduction.</title>
        <authorList>
            <person name="Cai C."/>
            <person name="Leu A.O."/>
            <person name="Xie G.J."/>
            <person name="Guo J."/>
            <person name="Feng Y."/>
            <person name="Zhao J.X."/>
            <person name="Tyson G.W."/>
            <person name="Yuan Z."/>
            <person name="Hu S."/>
        </authorList>
    </citation>
    <scope>NUCLEOTIDE SEQUENCE [LARGE SCALE GENOMIC DNA]</scope>
    <source>
        <strain evidence="1">FeB_12</strain>
    </source>
</reference>
<sequence>MEQLYLCAHCGEENEIEIEPGDGERQRLSADCVGCRQVNMITAQYNFNSNEFDLSVEREIPESL</sequence>
<gene>
    <name evidence="1" type="ORF">C3F09_07715</name>
</gene>
<protein>
    <recommendedName>
        <fullName evidence="3">CPXCG motif-containing cysteine-rich protein</fullName>
    </recommendedName>
</protein>
<dbReference type="InterPro" id="IPR025990">
    <property type="entry name" value="zinc_ribbon_bacterial"/>
</dbReference>
<evidence type="ECO:0000313" key="1">
    <source>
        <dbReference type="EMBL" id="PWB71567.1"/>
    </source>
</evidence>
<dbReference type="Proteomes" id="UP000250918">
    <property type="component" value="Unassembled WGS sequence"/>
</dbReference>
<dbReference type="Pfam" id="PF14255">
    <property type="entry name" value="Zn_ribbon_21"/>
    <property type="match status" value="1"/>
</dbReference>
<proteinExistence type="predicted"/>